<dbReference type="EMBL" id="JAIWYP010000002">
    <property type="protein sequence ID" value="KAH3874426.1"/>
    <property type="molecule type" value="Genomic_DNA"/>
</dbReference>
<comment type="caution">
    <text evidence="3">The sequence shown here is derived from an EMBL/GenBank/DDBJ whole genome shotgun (WGS) entry which is preliminary data.</text>
</comment>
<evidence type="ECO:0000256" key="1">
    <source>
        <dbReference type="PROSITE-ProRule" id="PRU00024"/>
    </source>
</evidence>
<dbReference type="Gene3D" id="3.30.160.60">
    <property type="entry name" value="Classic Zinc Finger"/>
    <property type="match status" value="1"/>
</dbReference>
<gene>
    <name evidence="3" type="ORF">DPMN_037670</name>
</gene>
<feature type="domain" description="B box-type" evidence="2">
    <location>
        <begin position="209"/>
        <end position="254"/>
    </location>
</feature>
<dbReference type="PROSITE" id="PS50119">
    <property type="entry name" value="ZF_BBOX"/>
    <property type="match status" value="2"/>
</dbReference>
<dbReference type="GO" id="GO:0008270">
    <property type="term" value="F:zinc ion binding"/>
    <property type="evidence" value="ECO:0007669"/>
    <property type="project" value="UniProtKB-KW"/>
</dbReference>
<dbReference type="AlphaFoldDB" id="A0A9D4RMI8"/>
<dbReference type="Proteomes" id="UP000828390">
    <property type="component" value="Unassembled WGS sequence"/>
</dbReference>
<dbReference type="SUPFAM" id="SSF57845">
    <property type="entry name" value="B-box zinc-binding domain"/>
    <property type="match status" value="1"/>
</dbReference>
<sequence length="628" mass="71340">MIIVLDEVKALHVKVDSLQARTSKEEVSPMAAITLPRTLESRLTIHVENVESEEEVSRRLDSSAAEIINNERPRTRNIVLRNYLSSAFQDIQKDGNKVINHKNKCLQLHIESQSIRSWIKLCEDFFSGSLARAFQPVQRYLKTYEGWENLTFKFELDEEHFMHCAKSLVDYLKSILNAMENDVSAADSFVMAACEIPSIEKGADEDDARNCFACLKSKLNAEAGHFCKDCNQLYCTSCVSKHDDFFQRHKILWKFDKDKRNVASAPISDHNLEIYHRTTKSRSEVSLEAFKQECASGESFELGKCDVHKSQDVMSFCAEDGLLCCNICNSTIHRDCKDIEELPKVAKGVHTLAEFSTLPSRLQESLSFLDREMFELSEKEKLIEDNADAVKTNIQYCRDEIVGIVYKLQQQLFEAVELLKSSITNDIASPKTQCVHYYNQLKSLYSVVETDAVDETTAFIGLTKGRALLLRIRMLLKDIDGRYRRCIVFQHDTDLHKMLSKMQNFGAVKSVEHIFAVTEKSTVQMPIDIRNCDITAIFELPCGDIVLADAANSNLKLLNKSFHNLAVCTLPDIPLDMCAIGDAEIAVVTAGKVYFYFLKDGSLRSEKSIKVRKQSSGMAYFDPYQVLY</sequence>
<organism evidence="3 4">
    <name type="scientific">Dreissena polymorpha</name>
    <name type="common">Zebra mussel</name>
    <name type="synonym">Mytilus polymorpha</name>
    <dbReference type="NCBI Taxonomy" id="45954"/>
    <lineage>
        <taxon>Eukaryota</taxon>
        <taxon>Metazoa</taxon>
        <taxon>Spiralia</taxon>
        <taxon>Lophotrochozoa</taxon>
        <taxon>Mollusca</taxon>
        <taxon>Bivalvia</taxon>
        <taxon>Autobranchia</taxon>
        <taxon>Heteroconchia</taxon>
        <taxon>Euheterodonta</taxon>
        <taxon>Imparidentia</taxon>
        <taxon>Neoheterodontei</taxon>
        <taxon>Myida</taxon>
        <taxon>Dreissenoidea</taxon>
        <taxon>Dreissenidae</taxon>
        <taxon>Dreissena</taxon>
    </lineage>
</organism>
<dbReference type="InterPro" id="IPR011011">
    <property type="entry name" value="Znf_FYVE_PHD"/>
</dbReference>
<dbReference type="Pfam" id="PF00643">
    <property type="entry name" value="zf-B_box"/>
    <property type="match status" value="1"/>
</dbReference>
<proteinExistence type="predicted"/>
<reference evidence="3" key="2">
    <citation type="submission" date="2020-11" db="EMBL/GenBank/DDBJ databases">
        <authorList>
            <person name="McCartney M.A."/>
            <person name="Auch B."/>
            <person name="Kono T."/>
            <person name="Mallez S."/>
            <person name="Becker A."/>
            <person name="Gohl D.M."/>
            <person name="Silverstein K.A.T."/>
            <person name="Koren S."/>
            <person name="Bechman K.B."/>
            <person name="Herman A."/>
            <person name="Abrahante J.E."/>
            <person name="Garbe J."/>
        </authorList>
    </citation>
    <scope>NUCLEOTIDE SEQUENCE</scope>
    <source>
        <strain evidence="3">Duluth1</strain>
        <tissue evidence="3">Whole animal</tissue>
    </source>
</reference>
<protein>
    <recommendedName>
        <fullName evidence="2">B box-type domain-containing protein</fullName>
    </recommendedName>
</protein>
<evidence type="ECO:0000313" key="4">
    <source>
        <dbReference type="Proteomes" id="UP000828390"/>
    </source>
</evidence>
<dbReference type="CDD" id="cd19756">
    <property type="entry name" value="Bbox2"/>
    <property type="match status" value="1"/>
</dbReference>
<keyword evidence="1" id="KW-0862">Zinc</keyword>
<feature type="domain" description="B box-type" evidence="2">
    <location>
        <begin position="305"/>
        <end position="344"/>
    </location>
</feature>
<evidence type="ECO:0000313" key="3">
    <source>
        <dbReference type="EMBL" id="KAH3874426.1"/>
    </source>
</evidence>
<dbReference type="SUPFAM" id="SSF57903">
    <property type="entry name" value="FYVE/PHD zinc finger"/>
    <property type="match status" value="1"/>
</dbReference>
<keyword evidence="1" id="KW-0479">Metal-binding</keyword>
<accession>A0A9D4RMI8</accession>
<keyword evidence="4" id="KW-1185">Reference proteome</keyword>
<evidence type="ECO:0000259" key="2">
    <source>
        <dbReference type="PROSITE" id="PS50119"/>
    </source>
</evidence>
<reference evidence="3" key="1">
    <citation type="journal article" date="2019" name="bioRxiv">
        <title>The Genome of the Zebra Mussel, Dreissena polymorpha: A Resource for Invasive Species Research.</title>
        <authorList>
            <person name="McCartney M.A."/>
            <person name="Auch B."/>
            <person name="Kono T."/>
            <person name="Mallez S."/>
            <person name="Zhang Y."/>
            <person name="Obille A."/>
            <person name="Becker A."/>
            <person name="Abrahante J.E."/>
            <person name="Garbe J."/>
            <person name="Badalamenti J.P."/>
            <person name="Herman A."/>
            <person name="Mangelson H."/>
            <person name="Liachko I."/>
            <person name="Sullivan S."/>
            <person name="Sone E.D."/>
            <person name="Koren S."/>
            <person name="Silverstein K.A.T."/>
            <person name="Beckman K.B."/>
            <person name="Gohl D.M."/>
        </authorList>
    </citation>
    <scope>NUCLEOTIDE SEQUENCE</scope>
    <source>
        <strain evidence="3">Duluth1</strain>
        <tissue evidence="3">Whole animal</tissue>
    </source>
</reference>
<keyword evidence="1" id="KW-0863">Zinc-finger</keyword>
<dbReference type="InterPro" id="IPR000315">
    <property type="entry name" value="Znf_B-box"/>
</dbReference>
<name>A0A9D4RMI8_DREPO</name>